<feature type="transmembrane region" description="Helical" evidence="1">
    <location>
        <begin position="69"/>
        <end position="97"/>
    </location>
</feature>
<keyword evidence="1" id="KW-0472">Membrane</keyword>
<keyword evidence="1" id="KW-1133">Transmembrane helix</keyword>
<evidence type="ECO:0000313" key="2">
    <source>
        <dbReference type="EMBL" id="SHF99273.1"/>
    </source>
</evidence>
<sequence>MGDSFKNKKKDGKPIFLTLILLMAAIVFLMIIRQIQNVNLWVVVIFYSMIDMGFLVAMIWGIRTKNKPVVVLSVLLNGVLFIGGAVFTYLLLVAIAIGGPI</sequence>
<name>A0A8B4BYM6_HEYCO</name>
<organism evidence="2 3">
    <name type="scientific">Heyndrickxia coagulans DSM 1 = ATCC 7050</name>
    <dbReference type="NCBI Taxonomy" id="1121088"/>
    <lineage>
        <taxon>Bacteria</taxon>
        <taxon>Bacillati</taxon>
        <taxon>Bacillota</taxon>
        <taxon>Bacilli</taxon>
        <taxon>Bacillales</taxon>
        <taxon>Bacillaceae</taxon>
        <taxon>Heyndrickxia</taxon>
    </lineage>
</organism>
<gene>
    <name evidence="2" type="ORF">SAMN02745208_03032</name>
</gene>
<dbReference type="Proteomes" id="UP000184029">
    <property type="component" value="Unassembled WGS sequence"/>
</dbReference>
<accession>A0A8B4BYM6</accession>
<keyword evidence="1" id="KW-0812">Transmembrane</keyword>
<dbReference type="GeneID" id="29812088"/>
<reference evidence="2 3" key="1">
    <citation type="submission" date="2016-11" db="EMBL/GenBank/DDBJ databases">
        <authorList>
            <person name="Varghese N."/>
            <person name="Submissions S."/>
        </authorList>
    </citation>
    <scope>NUCLEOTIDE SEQUENCE [LARGE SCALE GENOMIC DNA]</scope>
    <source>
        <strain evidence="2 3">DSM 1</strain>
    </source>
</reference>
<dbReference type="KEGG" id="bcoa:BF29_2157"/>
<evidence type="ECO:0000256" key="1">
    <source>
        <dbReference type="SAM" id="Phobius"/>
    </source>
</evidence>
<feature type="transmembrane region" description="Helical" evidence="1">
    <location>
        <begin position="38"/>
        <end position="62"/>
    </location>
</feature>
<dbReference type="RefSeq" id="WP_029143096.1">
    <property type="nucleotide sequence ID" value="NZ_ALAS01000111.1"/>
</dbReference>
<feature type="transmembrane region" description="Helical" evidence="1">
    <location>
        <begin position="12"/>
        <end position="32"/>
    </location>
</feature>
<proteinExistence type="predicted"/>
<dbReference type="EMBL" id="FQUB01000110">
    <property type="protein sequence ID" value="SHF99273.1"/>
    <property type="molecule type" value="Genomic_DNA"/>
</dbReference>
<protein>
    <submittedName>
        <fullName evidence="2">Uncharacterized protein</fullName>
    </submittedName>
</protein>
<comment type="caution">
    <text evidence="2">The sequence shown here is derived from an EMBL/GenBank/DDBJ whole genome shotgun (WGS) entry which is preliminary data.</text>
</comment>
<dbReference type="AlphaFoldDB" id="A0A8B4BYM6"/>
<evidence type="ECO:0000313" key="3">
    <source>
        <dbReference type="Proteomes" id="UP000184029"/>
    </source>
</evidence>